<reference evidence="2" key="3">
    <citation type="journal article" date="2021" name="Int. J. Parasitol.">
        <title>Comparative analysis of gene expression between Babesia bovis blood stages and kinetes allowed by improved genome annotation.</title>
        <authorList>
            <person name="Ueti M.W."/>
            <person name="Johnson W.C."/>
            <person name="Kappmeyer L.S."/>
            <person name="Herndon D.R."/>
            <person name="Mousel M.R."/>
            <person name="Reif K.E."/>
            <person name="Taus N.S."/>
            <person name="Ifeonu O.O."/>
            <person name="Silva J.C."/>
            <person name="Suarez C.E."/>
            <person name="Brayton K.A."/>
        </authorList>
    </citation>
    <scope>NUCLEOTIDE SEQUENCE [LARGE SCALE GENOMIC DNA]</scope>
</reference>
<reference evidence="1 2" key="1">
    <citation type="journal article" date="2007" name="PLoS Pathog.">
        <title>Genome sequence of Babesia bovis and comparative analysis of apicomplexan hemoprotozoa.</title>
        <authorList>
            <person name="Brayton K.A."/>
            <person name="Lau A.O.T."/>
            <person name="Herndon D.R."/>
            <person name="Hannick L."/>
            <person name="Kappmeyer L.S."/>
            <person name="Berens S.J."/>
            <person name="Bidwell S.L."/>
            <person name="Brown W.C."/>
            <person name="Crabtree J."/>
            <person name="Fadrosh D."/>
            <person name="Feldblum T."/>
            <person name="Forberger H.A."/>
            <person name="Haas B.J."/>
            <person name="Howell J.M."/>
            <person name="Khouri H."/>
            <person name="Koo H."/>
            <person name="Mann D.J."/>
            <person name="Norimine J."/>
            <person name="Paulsen I.T."/>
            <person name="Radune D."/>
            <person name="Ren Q."/>
            <person name="Smith R.K. Jr."/>
            <person name="Suarez C.E."/>
            <person name="White O."/>
            <person name="Wortman J.R."/>
            <person name="Knowles D.P. Jr."/>
            <person name="McElwain T.F."/>
            <person name="Nene V.M."/>
        </authorList>
    </citation>
    <scope>NUCLEOTIDE SEQUENCE [LARGE SCALE GENOMIC DNA]</scope>
    <source>
        <strain evidence="1">T2Bo</strain>
    </source>
</reference>
<organism evidence="1 2">
    <name type="scientific">Babesia bovis</name>
    <dbReference type="NCBI Taxonomy" id="5865"/>
    <lineage>
        <taxon>Eukaryota</taxon>
        <taxon>Sar</taxon>
        <taxon>Alveolata</taxon>
        <taxon>Apicomplexa</taxon>
        <taxon>Aconoidasida</taxon>
        <taxon>Piroplasmida</taxon>
        <taxon>Babesiidae</taxon>
        <taxon>Babesia</taxon>
    </lineage>
</organism>
<dbReference type="Proteomes" id="UP000002173">
    <property type="component" value="Unassembled WGS sequence"/>
</dbReference>
<dbReference type="eggNOG" id="ENOG502ST7C">
    <property type="taxonomic scope" value="Eukaryota"/>
</dbReference>
<dbReference type="EMBL" id="AAXT01000003">
    <property type="protein sequence ID" value="EDO06125.1"/>
    <property type="molecule type" value="Genomic_DNA"/>
</dbReference>
<proteinExistence type="predicted"/>
<reference evidence="2" key="2">
    <citation type="journal article" date="2020" name="Data Brief">
        <title>Transcriptome dataset of Babesia bovis life stages within vertebrate and invertebrate hosts.</title>
        <authorList>
            <person name="Ueti M.W."/>
            <person name="Johnson W.C."/>
            <person name="Kappmeyer L.S."/>
            <person name="Herndon D.R."/>
            <person name="Mousel M.R."/>
            <person name="Reif K.E."/>
            <person name="Taus N.S."/>
            <person name="Ifeonu O.O."/>
            <person name="Silva J.C."/>
            <person name="Suarez C.E."/>
            <person name="Brayton K.A."/>
        </authorList>
    </citation>
    <scope>NUCLEOTIDE SEQUENCE [LARGE SCALE GENOMIC DNA]</scope>
</reference>
<evidence type="ECO:0000313" key="1">
    <source>
        <dbReference type="EMBL" id="EDO06125.1"/>
    </source>
</evidence>
<protein>
    <submittedName>
        <fullName evidence="1">Uncharacterized protein</fullName>
    </submittedName>
</protein>
<sequence length="294" mass="33467">MKDKFKLFSEQVCSLVQEEWQSIPDPNSPEWRSCFNRAVDAYLAGETSTCDFTSFQQELNMLPRESDALSVDIKDREKLALHIHSMMEGLWLAGRKKLDAINQCNRSAPLKISEVSSYAKRLSRTTCSPPENMNTMDPNYHSETYPQYHFLGYPSVSEMHSSRLFDLHRLEESSSAPRVIFEPISADMHRMRLECSTPNAVLYFQTSRVNSSQVDPHTGQPVTYTTAPAVYNPSKNLNFKTSCQPFSVFTWSTCEGLRQSEVVRTEYVPPTDKSKGDVSTKKSFGFLIGRELIS</sequence>
<dbReference type="GeneID" id="5477920"/>
<accession>A7AT64</accession>
<gene>
    <name evidence="1" type="ORF">BBOV_II001680</name>
</gene>
<dbReference type="KEGG" id="bbo:BBOV_II001680"/>
<keyword evidence="2" id="KW-1185">Reference proteome</keyword>
<dbReference type="RefSeq" id="XP_001609693.1">
    <property type="nucleotide sequence ID" value="XM_001609643.1"/>
</dbReference>
<evidence type="ECO:0000313" key="2">
    <source>
        <dbReference type="Proteomes" id="UP000002173"/>
    </source>
</evidence>
<dbReference type="VEuPathDB" id="PiroplasmaDB:BBOV_II001680"/>
<dbReference type="InParanoid" id="A7AT64"/>
<dbReference type="AlphaFoldDB" id="A7AT64"/>
<name>A7AT64_BABBO</name>
<comment type="caution">
    <text evidence="1">The sequence shown here is derived from an EMBL/GenBank/DDBJ whole genome shotgun (WGS) entry which is preliminary data.</text>
</comment>
<dbReference type="OMA" id="NPFTVHA"/>